<comment type="caution">
    <text evidence="2">The sequence shown here is derived from an EMBL/GenBank/DDBJ whole genome shotgun (WGS) entry which is preliminary data.</text>
</comment>
<protein>
    <submittedName>
        <fullName evidence="2">Uncharacterized protein</fullName>
    </submittedName>
</protein>
<gene>
    <name evidence="2" type="ORF">BSTOLATCC_MIC52276</name>
</gene>
<dbReference type="Proteomes" id="UP001162131">
    <property type="component" value="Unassembled WGS sequence"/>
</dbReference>
<keyword evidence="3" id="KW-1185">Reference proteome</keyword>
<feature type="compositionally biased region" description="Low complexity" evidence="1">
    <location>
        <begin position="104"/>
        <end position="118"/>
    </location>
</feature>
<accession>A0AAU9JZH0</accession>
<organism evidence="2 3">
    <name type="scientific">Blepharisma stoltei</name>
    <dbReference type="NCBI Taxonomy" id="1481888"/>
    <lineage>
        <taxon>Eukaryota</taxon>
        <taxon>Sar</taxon>
        <taxon>Alveolata</taxon>
        <taxon>Ciliophora</taxon>
        <taxon>Postciliodesmatophora</taxon>
        <taxon>Heterotrichea</taxon>
        <taxon>Heterotrichida</taxon>
        <taxon>Blepharismidae</taxon>
        <taxon>Blepharisma</taxon>
    </lineage>
</organism>
<reference evidence="2" key="1">
    <citation type="submission" date="2021-09" db="EMBL/GenBank/DDBJ databases">
        <authorList>
            <consortium name="AG Swart"/>
            <person name="Singh M."/>
            <person name="Singh A."/>
            <person name="Seah K."/>
            <person name="Emmerich C."/>
        </authorList>
    </citation>
    <scope>NUCLEOTIDE SEQUENCE</scope>
    <source>
        <strain evidence="2">ATCC30299</strain>
    </source>
</reference>
<dbReference type="EMBL" id="CAJZBQ010000052">
    <property type="protein sequence ID" value="CAG9330866.1"/>
    <property type="molecule type" value="Genomic_DNA"/>
</dbReference>
<dbReference type="AlphaFoldDB" id="A0AAU9JZH0"/>
<feature type="compositionally biased region" description="Basic and acidic residues" evidence="1">
    <location>
        <begin position="13"/>
        <end position="29"/>
    </location>
</feature>
<proteinExistence type="predicted"/>
<feature type="region of interest" description="Disordered" evidence="1">
    <location>
        <begin position="13"/>
        <end position="43"/>
    </location>
</feature>
<name>A0AAU9JZH0_9CILI</name>
<feature type="compositionally biased region" description="Polar residues" evidence="1">
    <location>
        <begin position="237"/>
        <end position="249"/>
    </location>
</feature>
<evidence type="ECO:0000313" key="2">
    <source>
        <dbReference type="EMBL" id="CAG9330866.1"/>
    </source>
</evidence>
<feature type="region of interest" description="Disordered" evidence="1">
    <location>
        <begin position="237"/>
        <end position="257"/>
    </location>
</feature>
<evidence type="ECO:0000313" key="3">
    <source>
        <dbReference type="Proteomes" id="UP001162131"/>
    </source>
</evidence>
<sequence length="288" mass="33414">MFNAFWHEKLEKEKSEETIQKEKAKSDRAKYKKRQDRLSNQSKMRMMEWAHRNLEPTFTKSLIDGSITLNHPDQMGFRPIKVDKRVTVIKQYSKSPDPIDEANSSKQELSIISSSSSSNDSYSRLVIVEQKPLPNIEKNKIKGYDEFDADKFVGISSVRIEHKDDRPFVNFSKQFKKDDAAWHQMTRNQSEPYIRGNLNAAEIGRPREKSKEINGDFKLYRRPDVWDSLMSKPSSIRSYKSNENMAKNNSPSGSSLSSKIYKKSLESLIMKQYFSPVRIFQNAPAKLS</sequence>
<evidence type="ECO:0000256" key="1">
    <source>
        <dbReference type="SAM" id="MobiDB-lite"/>
    </source>
</evidence>
<feature type="region of interest" description="Disordered" evidence="1">
    <location>
        <begin position="95"/>
        <end position="118"/>
    </location>
</feature>